<dbReference type="EMBL" id="GGEC01077182">
    <property type="protein sequence ID" value="MBX57666.1"/>
    <property type="molecule type" value="Transcribed_RNA"/>
</dbReference>
<name>A0A2P2PSE4_RHIMU</name>
<protein>
    <submittedName>
        <fullName evidence="2">UDP-D-apiose/UDP-D-xylose synthase 2-like</fullName>
    </submittedName>
</protein>
<dbReference type="AlphaFoldDB" id="A0A2P2PSE4"/>
<proteinExistence type="predicted"/>
<organism evidence="2">
    <name type="scientific">Rhizophora mucronata</name>
    <name type="common">Asiatic mangrove</name>
    <dbReference type="NCBI Taxonomy" id="61149"/>
    <lineage>
        <taxon>Eukaryota</taxon>
        <taxon>Viridiplantae</taxon>
        <taxon>Streptophyta</taxon>
        <taxon>Embryophyta</taxon>
        <taxon>Tracheophyta</taxon>
        <taxon>Spermatophyta</taxon>
        <taxon>Magnoliopsida</taxon>
        <taxon>eudicotyledons</taxon>
        <taxon>Gunneridae</taxon>
        <taxon>Pentapetalae</taxon>
        <taxon>rosids</taxon>
        <taxon>fabids</taxon>
        <taxon>Malpighiales</taxon>
        <taxon>Rhizophoraceae</taxon>
        <taxon>Rhizophora</taxon>
    </lineage>
</organism>
<evidence type="ECO:0000313" key="2">
    <source>
        <dbReference type="EMBL" id="MBX57666.1"/>
    </source>
</evidence>
<feature type="transmembrane region" description="Helical" evidence="1">
    <location>
        <begin position="56"/>
        <end position="79"/>
    </location>
</feature>
<keyword evidence="1" id="KW-1133">Transmembrane helix</keyword>
<keyword evidence="1" id="KW-0812">Transmembrane</keyword>
<evidence type="ECO:0000256" key="1">
    <source>
        <dbReference type="SAM" id="Phobius"/>
    </source>
</evidence>
<keyword evidence="1" id="KW-0472">Membrane</keyword>
<reference evidence="2" key="1">
    <citation type="submission" date="2018-02" db="EMBL/GenBank/DDBJ databases">
        <title>Rhizophora mucronata_Transcriptome.</title>
        <authorList>
            <person name="Meera S.P."/>
            <person name="Sreeshan A."/>
            <person name="Augustine A."/>
        </authorList>
    </citation>
    <scope>NUCLEOTIDE SEQUENCE</scope>
    <source>
        <tissue evidence="2">Leaf</tissue>
    </source>
</reference>
<accession>A0A2P2PSE4</accession>
<sequence length="89" mass="10243">MLRRWNWIRPAQGLEESPSRRCLILSLYTSRARTLCRVSAKTFSQRCDPMKPPAPIMHIVIGFIGLPSRSILTGVAILNRRKTKKPNQR</sequence>